<dbReference type="AlphaFoldDB" id="A0A644X687"/>
<accession>A0A644X687</accession>
<name>A0A644X687_9ZZZZ</name>
<protein>
    <submittedName>
        <fullName evidence="2">Uncharacterized protein</fullName>
    </submittedName>
</protein>
<organism evidence="2">
    <name type="scientific">bioreactor metagenome</name>
    <dbReference type="NCBI Taxonomy" id="1076179"/>
    <lineage>
        <taxon>unclassified sequences</taxon>
        <taxon>metagenomes</taxon>
        <taxon>ecological metagenomes</taxon>
    </lineage>
</organism>
<keyword evidence="1" id="KW-0812">Transmembrane</keyword>
<feature type="transmembrane region" description="Helical" evidence="1">
    <location>
        <begin position="45"/>
        <end position="68"/>
    </location>
</feature>
<comment type="caution">
    <text evidence="2">The sequence shown here is derived from an EMBL/GenBank/DDBJ whole genome shotgun (WGS) entry which is preliminary data.</text>
</comment>
<evidence type="ECO:0000313" key="2">
    <source>
        <dbReference type="EMBL" id="MPM11467.1"/>
    </source>
</evidence>
<dbReference type="EMBL" id="VSSQ01001833">
    <property type="protein sequence ID" value="MPM11467.1"/>
    <property type="molecule type" value="Genomic_DNA"/>
</dbReference>
<gene>
    <name evidence="2" type="ORF">SDC9_57813</name>
</gene>
<evidence type="ECO:0000256" key="1">
    <source>
        <dbReference type="SAM" id="Phobius"/>
    </source>
</evidence>
<proteinExistence type="predicted"/>
<feature type="transmembrane region" description="Helical" evidence="1">
    <location>
        <begin position="12"/>
        <end position="33"/>
    </location>
</feature>
<sequence length="292" mass="32787">MSENKHYGRQIILSLFLTVFLLLAVLYLASRFLLPLYDINQEMLYGLLVKLFPLLIGLVMIEIGVLVARRRDEDYADQVDKLPPNAYDKPFYTLPHDDPAHLHSDQLAFGQQKVESVSQKVQPVEIQEEKLEIEPVIKPVVAMPRVEREVEVQKVVDPAVAEEPVAEQIVYKTDFASILSAELDNSKDMDYDLTLVLIEVTEGPASLIANKLMMQSGELAYSFTLEGGRIAMVLPFYNADEARSFTLTMIESCKKEFSGSSLQIGFASRNGRMVDSNQLLHEAEAACNVSEN</sequence>
<reference evidence="2" key="1">
    <citation type="submission" date="2019-08" db="EMBL/GenBank/DDBJ databases">
        <authorList>
            <person name="Kucharzyk K."/>
            <person name="Murdoch R.W."/>
            <person name="Higgins S."/>
            <person name="Loffler F."/>
        </authorList>
    </citation>
    <scope>NUCLEOTIDE SEQUENCE</scope>
</reference>
<keyword evidence="1" id="KW-0472">Membrane</keyword>
<keyword evidence="1" id="KW-1133">Transmembrane helix</keyword>